<gene>
    <name evidence="1" type="ORF">MILVUS5_LOCUS24132</name>
</gene>
<accession>A0ACB0KK17</accession>
<reference evidence="1" key="1">
    <citation type="submission" date="2023-10" db="EMBL/GenBank/DDBJ databases">
        <authorList>
            <person name="Rodriguez Cubillos JULIANA M."/>
            <person name="De Vega J."/>
        </authorList>
    </citation>
    <scope>NUCLEOTIDE SEQUENCE</scope>
</reference>
<comment type="caution">
    <text evidence="1">The sequence shown here is derived from an EMBL/GenBank/DDBJ whole genome shotgun (WGS) entry which is preliminary data.</text>
</comment>
<dbReference type="EMBL" id="CASHSV030000311">
    <property type="protein sequence ID" value="CAJ2657585.1"/>
    <property type="molecule type" value="Genomic_DNA"/>
</dbReference>
<name>A0ACB0KK17_TRIPR</name>
<protein>
    <submittedName>
        <fullName evidence="1">Uncharacterized protein</fullName>
    </submittedName>
</protein>
<proteinExistence type="predicted"/>
<dbReference type="Proteomes" id="UP001177021">
    <property type="component" value="Unassembled WGS sequence"/>
</dbReference>
<evidence type="ECO:0000313" key="1">
    <source>
        <dbReference type="EMBL" id="CAJ2657585.1"/>
    </source>
</evidence>
<organism evidence="1 2">
    <name type="scientific">Trifolium pratense</name>
    <name type="common">Red clover</name>
    <dbReference type="NCBI Taxonomy" id="57577"/>
    <lineage>
        <taxon>Eukaryota</taxon>
        <taxon>Viridiplantae</taxon>
        <taxon>Streptophyta</taxon>
        <taxon>Embryophyta</taxon>
        <taxon>Tracheophyta</taxon>
        <taxon>Spermatophyta</taxon>
        <taxon>Magnoliopsida</taxon>
        <taxon>eudicotyledons</taxon>
        <taxon>Gunneridae</taxon>
        <taxon>Pentapetalae</taxon>
        <taxon>rosids</taxon>
        <taxon>fabids</taxon>
        <taxon>Fabales</taxon>
        <taxon>Fabaceae</taxon>
        <taxon>Papilionoideae</taxon>
        <taxon>50 kb inversion clade</taxon>
        <taxon>NPAAA clade</taxon>
        <taxon>Hologalegina</taxon>
        <taxon>IRL clade</taxon>
        <taxon>Trifolieae</taxon>
        <taxon>Trifolium</taxon>
    </lineage>
</organism>
<evidence type="ECO:0000313" key="2">
    <source>
        <dbReference type="Proteomes" id="UP001177021"/>
    </source>
</evidence>
<keyword evidence="2" id="KW-1185">Reference proteome</keyword>
<sequence>MHRDIKGSNLLVNNEGILKVAYFGLANVCSYGNKQPLTSRVVTLWYCPPELLLGSTDYGPSVDIWSVGCVFAELLVGKPILKGRTEPIETTAAIAYELRQDTAYKLLKNTSFVFNSFNDYIFALSIISLFTSLQSSLRFDHHFASFAPLSLCSFTQCIIMVTKWTRIDRRIIPTTCYYWLNGRCNRNPCRFLHSKPPIVTKTVNCNGGRKRSSESEENSLTKRAATVWIRNSGDCISKTPLVEPSQTSSPTISTQVVGEVSQTSSHTSSTEVVETAESSSPILSTAVVEVSQSSSAILSTELCKYWINGNCVHGDKCRDLHSWFSGDRLSAVTNLEGHKKLVTGITLPVGTNKLFSGSTDGTVRIWDCHTAECANVTNLGDEVNSLISQGPWIFVGLSNIVKAWNIQNGSGYTLEVPNGRVLAMTVGKDTLLAGAEDGVISAWKGSSEANSPFKLVASLLGHSKSVVCLTVGCPNKRLFSGSMDHSIKVWDLDTFECKMTLNGHTDTVTSLICWGNFLLSSSLDCTIKVWAESQEKTLQVAYSHNVENGIVALNAMTDAEDKTILFCSCRDNSVRLYELPSFTERGRLFARQEVRSIEKGPGGLIFTGDGTGLVTVSKWSEEAKVEAA</sequence>